<dbReference type="InterPro" id="IPR011032">
    <property type="entry name" value="GroES-like_sf"/>
</dbReference>
<dbReference type="PANTHER" id="PTHR43677">
    <property type="entry name" value="SHORT-CHAIN DEHYDROGENASE/REDUCTASE"/>
    <property type="match status" value="1"/>
</dbReference>
<dbReference type="GO" id="GO:0016491">
    <property type="term" value="F:oxidoreductase activity"/>
    <property type="evidence" value="ECO:0007669"/>
    <property type="project" value="UniProtKB-KW"/>
</dbReference>
<dbReference type="InterPro" id="IPR051397">
    <property type="entry name" value="Zn-ADH-like_protein"/>
</dbReference>
<evidence type="ECO:0000256" key="1">
    <source>
        <dbReference type="SAM" id="MobiDB-lite"/>
    </source>
</evidence>
<feature type="domain" description="Enoyl reductase (ER)" evidence="2">
    <location>
        <begin position="11"/>
        <end position="319"/>
    </location>
</feature>
<dbReference type="InterPro" id="IPR013149">
    <property type="entry name" value="ADH-like_C"/>
</dbReference>
<dbReference type="Proteomes" id="UP001336020">
    <property type="component" value="Unassembled WGS sequence"/>
</dbReference>
<accession>A0ABU7L9I7</accession>
<gene>
    <name evidence="3" type="ORF">Q7514_11645</name>
</gene>
<dbReference type="Pfam" id="PF08240">
    <property type="entry name" value="ADH_N"/>
    <property type="match status" value="1"/>
</dbReference>
<dbReference type="Gene3D" id="3.40.50.720">
    <property type="entry name" value="NAD(P)-binding Rossmann-like Domain"/>
    <property type="match status" value="1"/>
</dbReference>
<dbReference type="PANTHER" id="PTHR43677:SF4">
    <property type="entry name" value="QUINONE OXIDOREDUCTASE-LIKE PROTEIN 2"/>
    <property type="match status" value="1"/>
</dbReference>
<dbReference type="InterPro" id="IPR020843">
    <property type="entry name" value="ER"/>
</dbReference>
<comment type="caution">
    <text evidence="3">The sequence shown here is derived from an EMBL/GenBank/DDBJ whole genome shotgun (WGS) entry which is preliminary data.</text>
</comment>
<sequence length="323" mass="33231">MQAAQLTQNTGPDGVHTVDIPEPTPGPGDVVVDLHAAGVSFPDLLQTSAGYQVVRPLPCVLGSEGAGIVRSAPESSGFAPGQRVAVLAHGGAWQQTVAVDPRSVFALPDHVSLTAAAGMPLNYLTAHFALDERARYRPGESVLVHGAAGGVGVAALNVAAALGLETIAVVSTDAKAEVAEANGATHVIRVDGFKDKALELTGGRGVDIVLDPVGGDRFTDSLRSLAPGGRAVVLGFTGGEIPTVKVNRLLLKNISVVGAGWGEHIRILPEYPAQQWSMLEPLLRSGALRVPEPTVHPLTEAANALHSLATRSATGKVALSVRS</sequence>
<feature type="region of interest" description="Disordered" evidence="1">
    <location>
        <begin position="1"/>
        <end position="29"/>
    </location>
</feature>
<dbReference type="SUPFAM" id="SSF50129">
    <property type="entry name" value="GroES-like"/>
    <property type="match status" value="1"/>
</dbReference>
<dbReference type="InterPro" id="IPR036291">
    <property type="entry name" value="NAD(P)-bd_dom_sf"/>
</dbReference>
<dbReference type="SMART" id="SM00829">
    <property type="entry name" value="PKS_ER"/>
    <property type="match status" value="1"/>
</dbReference>
<dbReference type="Gene3D" id="3.90.180.10">
    <property type="entry name" value="Medium-chain alcohol dehydrogenases, catalytic domain"/>
    <property type="match status" value="1"/>
</dbReference>
<reference evidence="3 4" key="1">
    <citation type="submission" date="2023-07" db="EMBL/GenBank/DDBJ databases">
        <authorList>
            <person name="Girao M."/>
            <person name="Carvalho M.F."/>
        </authorList>
    </citation>
    <scope>NUCLEOTIDE SEQUENCE [LARGE SCALE GENOMIC DNA]</scope>
    <source>
        <strain evidence="3 4">YIM65754</strain>
    </source>
</reference>
<dbReference type="EC" id="1.-.-.-" evidence="3"/>
<dbReference type="InterPro" id="IPR013154">
    <property type="entry name" value="ADH-like_N"/>
</dbReference>
<name>A0ABU7L9I7_9NOCA</name>
<evidence type="ECO:0000259" key="2">
    <source>
        <dbReference type="SMART" id="SM00829"/>
    </source>
</evidence>
<keyword evidence="4" id="KW-1185">Reference proteome</keyword>
<evidence type="ECO:0000313" key="4">
    <source>
        <dbReference type="Proteomes" id="UP001336020"/>
    </source>
</evidence>
<dbReference type="CDD" id="cd08241">
    <property type="entry name" value="QOR1"/>
    <property type="match status" value="1"/>
</dbReference>
<keyword evidence="3" id="KW-0560">Oxidoreductase</keyword>
<dbReference type="SUPFAM" id="SSF51735">
    <property type="entry name" value="NAD(P)-binding Rossmann-fold domains"/>
    <property type="match status" value="1"/>
</dbReference>
<dbReference type="RefSeq" id="WP_330133404.1">
    <property type="nucleotide sequence ID" value="NZ_JAUTXY010000004.1"/>
</dbReference>
<organism evidence="3 4">
    <name type="scientific">Rhodococcus artemisiae</name>
    <dbReference type="NCBI Taxonomy" id="714159"/>
    <lineage>
        <taxon>Bacteria</taxon>
        <taxon>Bacillati</taxon>
        <taxon>Actinomycetota</taxon>
        <taxon>Actinomycetes</taxon>
        <taxon>Mycobacteriales</taxon>
        <taxon>Nocardiaceae</taxon>
        <taxon>Rhodococcus</taxon>
    </lineage>
</organism>
<evidence type="ECO:0000313" key="3">
    <source>
        <dbReference type="EMBL" id="MEE2058174.1"/>
    </source>
</evidence>
<proteinExistence type="predicted"/>
<dbReference type="EMBL" id="JAUTXY010000004">
    <property type="protein sequence ID" value="MEE2058174.1"/>
    <property type="molecule type" value="Genomic_DNA"/>
</dbReference>
<dbReference type="Pfam" id="PF00107">
    <property type="entry name" value="ADH_zinc_N"/>
    <property type="match status" value="1"/>
</dbReference>
<feature type="compositionally biased region" description="Polar residues" evidence="1">
    <location>
        <begin position="1"/>
        <end position="11"/>
    </location>
</feature>
<protein>
    <submittedName>
        <fullName evidence="3">NADPH:quinone oxidoreductase family protein</fullName>
        <ecNumber evidence="3">1.-.-.-</ecNumber>
    </submittedName>
</protein>